<dbReference type="InterPro" id="IPR023214">
    <property type="entry name" value="HAD_sf"/>
</dbReference>
<accession>A0A671KGU8</accession>
<keyword evidence="5" id="KW-1185">Reference proteome</keyword>
<dbReference type="Gene3D" id="3.40.50.1000">
    <property type="entry name" value="HAD superfamily/HAD-like"/>
    <property type="match status" value="2"/>
</dbReference>
<dbReference type="Ensembl" id="ENSSANT00000006270.1">
    <property type="protein sequence ID" value="ENSSANP00000005827.1"/>
    <property type="gene ID" value="ENSSANG00000003260.1"/>
</dbReference>
<dbReference type="GO" id="GO:0005739">
    <property type="term" value="C:mitochondrion"/>
    <property type="evidence" value="ECO:0007669"/>
    <property type="project" value="TreeGrafter"/>
</dbReference>
<evidence type="ECO:0000313" key="4">
    <source>
        <dbReference type="Ensembl" id="ENSSANP00000005827.1"/>
    </source>
</evidence>
<sequence length="479" mass="53555">MAEIFSRLNMFRIGWRGVKLSRKVTHAAVSAQTQRRYSTECSLFGLLFDIDGVLMRGRTPIPAAKQCFRNLVDGDGKYKVPVVFVTNAGNSLRETKAEQLSHLLEVEVRHLTTGVTTNIHTLPRMTCDLSTCVREFDFSTQVSADQVVLSHSPLRVFTQFHDLCVLVSGQGPVVEVAHNVGFKNVVTIDMVREANPLLDVVDHNRRPKDMIPPSKDLPPIDAVVLFGEPIRWETNLQLITDVLLTNGRPGNPVTSLHYPHIPVLACNMDLLWMAEAKNPRFGHGMFLVCLESIYKKITGCELKYEALIGKPSVVTYNYAELLIGKQAEKLGWTRPVQRLYAIGDNPMADIYGANLYNRYLKAMHRTRAQAQGGSSSQVPGDLQCEASDDAKGSGRVMVGGLFDHRLPEGCSSILVCTGVYNRDHQDLPSDPEQTVTEQQIFHGHRDFRFDPSLTQPSFMVHDVRDGVELVFQLEGWSLQ</sequence>
<gene>
    <name evidence="4" type="primary">LOC107674830</name>
</gene>
<evidence type="ECO:0000256" key="3">
    <source>
        <dbReference type="ARBA" id="ARBA00069384"/>
    </source>
</evidence>
<protein>
    <recommendedName>
        <fullName evidence="3">Haloacid dehalogenase-like hydrolase domain-containing 5</fullName>
    </recommendedName>
</protein>
<name>A0A671KGU8_9TELE</name>
<dbReference type="AlphaFoldDB" id="A0A671KGU8"/>
<comment type="similarity">
    <text evidence="1">Belongs to the HAD-like hydrolase superfamily.</text>
</comment>
<dbReference type="InterPro" id="IPR006353">
    <property type="entry name" value="HAD-SF_hydro_IIA_CECR5"/>
</dbReference>
<evidence type="ECO:0000256" key="2">
    <source>
        <dbReference type="ARBA" id="ARBA00022729"/>
    </source>
</evidence>
<evidence type="ECO:0000256" key="1">
    <source>
        <dbReference type="ARBA" id="ARBA00007958"/>
    </source>
</evidence>
<proteinExistence type="inferred from homology"/>
<dbReference type="FunFam" id="3.40.50.1000:FF:000081">
    <property type="entry name" value="Haloacid dehalogenase like hydrolase domain containing 5"/>
    <property type="match status" value="1"/>
</dbReference>
<dbReference type="PANTHER" id="PTHR14269:SF17">
    <property type="entry name" value="HALOACID DEHALOGENASE-LIKE HYDROLASE DOMAIN-CONTAINING 5"/>
    <property type="match status" value="1"/>
</dbReference>
<dbReference type="Pfam" id="PF13344">
    <property type="entry name" value="Hydrolase_6"/>
    <property type="match status" value="1"/>
</dbReference>
<dbReference type="NCBIfam" id="TIGR01456">
    <property type="entry name" value="CECR5"/>
    <property type="match status" value="1"/>
</dbReference>
<dbReference type="InterPro" id="IPR050324">
    <property type="entry name" value="CDP-alcohol_PTase-I"/>
</dbReference>
<organism evidence="4 5">
    <name type="scientific">Sinocyclocheilus anshuiensis</name>
    <dbReference type="NCBI Taxonomy" id="1608454"/>
    <lineage>
        <taxon>Eukaryota</taxon>
        <taxon>Metazoa</taxon>
        <taxon>Chordata</taxon>
        <taxon>Craniata</taxon>
        <taxon>Vertebrata</taxon>
        <taxon>Euteleostomi</taxon>
        <taxon>Actinopterygii</taxon>
        <taxon>Neopterygii</taxon>
        <taxon>Teleostei</taxon>
        <taxon>Ostariophysi</taxon>
        <taxon>Cypriniformes</taxon>
        <taxon>Cyprinidae</taxon>
        <taxon>Cyprininae</taxon>
        <taxon>Sinocyclocheilus</taxon>
    </lineage>
</organism>
<dbReference type="InterPro" id="IPR036412">
    <property type="entry name" value="HAD-like_sf"/>
</dbReference>
<keyword evidence="2" id="KW-0732">Signal</keyword>
<dbReference type="InterPro" id="IPR006357">
    <property type="entry name" value="HAD-SF_hydro_IIA"/>
</dbReference>
<dbReference type="NCBIfam" id="TIGR01460">
    <property type="entry name" value="HAD-SF-IIA"/>
    <property type="match status" value="1"/>
</dbReference>
<dbReference type="PANTHER" id="PTHR14269">
    <property type="entry name" value="CDP-DIACYLGLYCEROL--GLYCEROL-3-PHOSPHATE 3-PHOSPHATIDYLTRANSFERASE-RELATED"/>
    <property type="match status" value="1"/>
</dbReference>
<dbReference type="GO" id="GO:0046474">
    <property type="term" value="P:glycerophospholipid biosynthetic process"/>
    <property type="evidence" value="ECO:0007669"/>
    <property type="project" value="TreeGrafter"/>
</dbReference>
<reference evidence="4" key="2">
    <citation type="submission" date="2025-09" db="UniProtKB">
        <authorList>
            <consortium name="Ensembl"/>
        </authorList>
    </citation>
    <scope>IDENTIFICATION</scope>
</reference>
<reference evidence="4" key="1">
    <citation type="submission" date="2025-08" db="UniProtKB">
        <authorList>
            <consortium name="Ensembl"/>
        </authorList>
    </citation>
    <scope>IDENTIFICATION</scope>
</reference>
<evidence type="ECO:0000313" key="5">
    <source>
        <dbReference type="Proteomes" id="UP000472260"/>
    </source>
</evidence>
<dbReference type="Proteomes" id="UP000472260">
    <property type="component" value="Unassembled WGS sequence"/>
</dbReference>
<dbReference type="SUPFAM" id="SSF56784">
    <property type="entry name" value="HAD-like"/>
    <property type="match status" value="1"/>
</dbReference>